<protein>
    <recommendedName>
        <fullName evidence="3">HTH cro/C1-type domain-containing protein</fullName>
    </recommendedName>
</protein>
<dbReference type="RefSeq" id="WP_014775766.1">
    <property type="nucleotide sequence ID" value="NC_018011.1"/>
</dbReference>
<proteinExistence type="predicted"/>
<dbReference type="GeneID" id="79838728"/>
<accession>I3YN52</accession>
<evidence type="ECO:0000313" key="1">
    <source>
        <dbReference type="EMBL" id="AFL78420.1"/>
    </source>
</evidence>
<evidence type="ECO:0008006" key="3">
    <source>
        <dbReference type="Google" id="ProtNLM"/>
    </source>
</evidence>
<name>I3YN52_ALIFI</name>
<dbReference type="EMBL" id="CP003274">
    <property type="protein sequence ID" value="AFL78420.1"/>
    <property type="molecule type" value="Genomic_DNA"/>
</dbReference>
<dbReference type="AlphaFoldDB" id="I3YN52"/>
<organism evidence="1 2">
    <name type="scientific">Alistipes finegoldii (strain DSM 17242 / JCM 16770 / CCUG 46020 / CIP 107999 / KCTC 15236 / AHN 2437)</name>
    <dbReference type="NCBI Taxonomy" id="679935"/>
    <lineage>
        <taxon>Bacteria</taxon>
        <taxon>Pseudomonadati</taxon>
        <taxon>Bacteroidota</taxon>
        <taxon>Bacteroidia</taxon>
        <taxon>Bacteroidales</taxon>
        <taxon>Rikenellaceae</taxon>
        <taxon>Alistipes</taxon>
    </lineage>
</organism>
<evidence type="ECO:0000313" key="2">
    <source>
        <dbReference type="Proteomes" id="UP000006052"/>
    </source>
</evidence>
<reference evidence="2" key="1">
    <citation type="journal article" date="2013" name="Stand. Genomic Sci.">
        <title>Complete genome sequence of the bile-resistant pigment-producing anaerobe Alistipes finegoldii type strain (AHN2437(T)).</title>
        <authorList>
            <person name="Mavromatis K."/>
            <person name="Stackebrandt E."/>
            <person name="Munk C."/>
            <person name="Lapidus A."/>
            <person name="Nolan M."/>
            <person name="Lucas S."/>
            <person name="Hammon N."/>
            <person name="Deshpande S."/>
            <person name="Cheng J.F."/>
            <person name="Tapia R."/>
            <person name="Goodwin L.A."/>
            <person name="Pitluck S."/>
            <person name="Liolios K."/>
            <person name="Pagani I."/>
            <person name="Ivanova N."/>
            <person name="Mikhailova N."/>
            <person name="Huntemann M."/>
            <person name="Pati A."/>
            <person name="Chen A."/>
            <person name="Palaniappan K."/>
            <person name="Land M."/>
            <person name="Hauser L."/>
            <person name="Rohde M."/>
            <person name="Gronow S."/>
            <person name="Goker M."/>
            <person name="Detter J.C."/>
            <person name="Bristow J."/>
            <person name="Eisen J.A."/>
            <person name="Markowitz V."/>
            <person name="Hugenholtz P."/>
            <person name="Kyrpides N.C."/>
            <person name="Klenk H.P."/>
            <person name="Woyke T."/>
        </authorList>
    </citation>
    <scope>NUCLEOTIDE SEQUENCE</scope>
    <source>
        <strain evidence="2">DSM 17242 / JCM 16770 / AHN 2437 / CCUG 46020 / CIP 107999</strain>
    </source>
</reference>
<gene>
    <name evidence="1" type="ordered locus">Alfi_2128</name>
</gene>
<dbReference type="HOGENOM" id="CLU_1307979_0_0_10"/>
<dbReference type="Proteomes" id="UP000006052">
    <property type="component" value="Chromosome"/>
</dbReference>
<sequence length="210" mass="24264">MAKQNNDCWRRIETVLKDVNMSTNYLAKHIGLLRGENLYQIKRGNNKISIDVARRINQKFPEYSIPWLMFGIDDVDGIPGVMRVPYYNSVWSIDCPMKKRPERELVISEMVANGAQVAAYFEGNDTMSEKYLQHTILFLRQITVDSIIFGRIYYVISSRIRLLCIVGEGSASDCLCLHDINSDSVKVEIQCDEIRAIWDLCGVYKHFDNR</sequence>
<dbReference type="KEGG" id="afd:Alfi_2128"/>